<comment type="caution">
    <text evidence="2">The sequence shown here is derived from an EMBL/GenBank/DDBJ whole genome shotgun (WGS) entry which is preliminary data.</text>
</comment>
<evidence type="ECO:0000313" key="3">
    <source>
        <dbReference type="Proteomes" id="UP000289703"/>
    </source>
</evidence>
<gene>
    <name evidence="2" type="ORF">EO244_04540</name>
</gene>
<feature type="signal peptide" evidence="1">
    <location>
        <begin position="1"/>
        <end position="19"/>
    </location>
</feature>
<feature type="chain" id="PRO_5020999093" description="Peptidyl-prolyl cis-trans isomerase" evidence="1">
    <location>
        <begin position="20"/>
        <end position="280"/>
    </location>
</feature>
<keyword evidence="1" id="KW-0732">Signal</keyword>
<evidence type="ECO:0000256" key="1">
    <source>
        <dbReference type="SAM" id="SignalP"/>
    </source>
</evidence>
<dbReference type="RefSeq" id="WP_129253403.1">
    <property type="nucleotide sequence ID" value="NZ_SAXA01000003.1"/>
</dbReference>
<dbReference type="OrthoDB" id="9785180at2"/>
<protein>
    <recommendedName>
        <fullName evidence="4">Peptidyl-prolyl cis-trans isomerase</fullName>
    </recommendedName>
</protein>
<reference evidence="2 3" key="1">
    <citation type="submission" date="2019-01" db="EMBL/GenBank/DDBJ databases">
        <title>Ancylomarina salipaludis sp. nov., isolated from a salt marsh.</title>
        <authorList>
            <person name="Yoon J.-H."/>
        </authorList>
    </citation>
    <scope>NUCLEOTIDE SEQUENCE [LARGE SCALE GENOMIC DNA]</scope>
    <source>
        <strain evidence="2 3">SHSM-M15</strain>
    </source>
</reference>
<name>A0A4Q1JN75_9BACT</name>
<dbReference type="Proteomes" id="UP000289703">
    <property type="component" value="Unassembled WGS sequence"/>
</dbReference>
<accession>A0A4Q1JN75</accession>
<evidence type="ECO:0008006" key="4">
    <source>
        <dbReference type="Google" id="ProtNLM"/>
    </source>
</evidence>
<evidence type="ECO:0000313" key="2">
    <source>
        <dbReference type="EMBL" id="RXQ96118.1"/>
    </source>
</evidence>
<dbReference type="EMBL" id="SAXA01000003">
    <property type="protein sequence ID" value="RXQ96118.1"/>
    <property type="molecule type" value="Genomic_DNA"/>
</dbReference>
<proteinExistence type="predicted"/>
<dbReference type="PROSITE" id="PS51257">
    <property type="entry name" value="PROKAR_LIPOPROTEIN"/>
    <property type="match status" value="1"/>
</dbReference>
<keyword evidence="3" id="KW-1185">Reference proteome</keyword>
<organism evidence="2 3">
    <name type="scientific">Ancylomarina salipaludis</name>
    <dbReference type="NCBI Taxonomy" id="2501299"/>
    <lineage>
        <taxon>Bacteria</taxon>
        <taxon>Pseudomonadati</taxon>
        <taxon>Bacteroidota</taxon>
        <taxon>Bacteroidia</taxon>
        <taxon>Marinilabiliales</taxon>
        <taxon>Marinifilaceae</taxon>
        <taxon>Ancylomarina</taxon>
    </lineage>
</organism>
<sequence length="280" mass="33512">MTRNIILLFILLGFISCNSNNNSDNPIVAKVDDSYLYLNKIRELIPNDISKEDSLRIAQNYVHQWIKKQLLVAKAELNLSEKDQNVEEMVEDYRSSLIIHKYQQHLIEQKLDTVVTHAEIDKYYRDYPGNFLLNRNIVKAVYIKVPKPLPQAKKIIQIYKLKKDEDWEKLEDYCFQNATKFDNFSEQWIYSQNLLSQTPIKIKDEANFLRQNKYFETEDSTFHYFINIQDYKLKKELAPLSFVDEDIRKIIINKRKIQFIKNMEESIFKDAESKNKFKIY</sequence>
<dbReference type="AlphaFoldDB" id="A0A4Q1JN75"/>